<comment type="function">
    <text evidence="10 12">Involved in protein export. Acts as a chaperone by maintaining the newly synthesized protein in an open conformation. Functions as a peptidyl-prolyl cis-trans isomerase.</text>
</comment>
<dbReference type="GO" id="GO:0044183">
    <property type="term" value="F:protein folding chaperone"/>
    <property type="evidence" value="ECO:0007669"/>
    <property type="project" value="TreeGrafter"/>
</dbReference>
<dbReference type="Gene3D" id="3.30.70.1050">
    <property type="entry name" value="Trigger factor ribosome-binding domain"/>
    <property type="match status" value="1"/>
</dbReference>
<evidence type="ECO:0000256" key="9">
    <source>
        <dbReference type="ARBA" id="ARBA00023306"/>
    </source>
</evidence>
<dbReference type="GO" id="GO:0051083">
    <property type="term" value="P:'de novo' cotranslational protein folding"/>
    <property type="evidence" value="ECO:0007669"/>
    <property type="project" value="TreeGrafter"/>
</dbReference>
<dbReference type="InterPro" id="IPR046357">
    <property type="entry name" value="PPIase_dom_sf"/>
</dbReference>
<evidence type="ECO:0000256" key="15">
    <source>
        <dbReference type="SAM" id="Coils"/>
    </source>
</evidence>
<keyword evidence="8 12" id="KW-0413">Isomerase</keyword>
<dbReference type="RefSeq" id="WP_078768510.1">
    <property type="nucleotide sequence ID" value="NZ_FUWW01000009.1"/>
</dbReference>
<evidence type="ECO:0000256" key="10">
    <source>
        <dbReference type="ARBA" id="ARBA00024849"/>
    </source>
</evidence>
<feature type="coiled-coil region" evidence="15">
    <location>
        <begin position="369"/>
        <end position="396"/>
    </location>
</feature>
<keyword evidence="18" id="KW-1185">Reference proteome</keyword>
<dbReference type="PIRSF" id="PIRSF003095">
    <property type="entry name" value="Trigger_factor"/>
    <property type="match status" value="1"/>
</dbReference>
<evidence type="ECO:0000256" key="13">
    <source>
        <dbReference type="PROSITE-ProRule" id="PRU00277"/>
    </source>
</evidence>
<evidence type="ECO:0000256" key="7">
    <source>
        <dbReference type="ARBA" id="ARBA00023186"/>
    </source>
</evidence>
<dbReference type="GO" id="GO:0051301">
    <property type="term" value="P:cell division"/>
    <property type="evidence" value="ECO:0007669"/>
    <property type="project" value="UniProtKB-KW"/>
</dbReference>
<dbReference type="PANTHER" id="PTHR30560">
    <property type="entry name" value="TRIGGER FACTOR CHAPERONE AND PEPTIDYL-PROLYL CIS/TRANS ISOMERASE"/>
    <property type="match status" value="1"/>
</dbReference>
<dbReference type="InterPro" id="IPR001179">
    <property type="entry name" value="PPIase_FKBP_dom"/>
</dbReference>
<evidence type="ECO:0000256" key="2">
    <source>
        <dbReference type="ARBA" id="ARBA00005464"/>
    </source>
</evidence>
<evidence type="ECO:0000256" key="4">
    <source>
        <dbReference type="ARBA" id="ARBA00016902"/>
    </source>
</evidence>
<keyword evidence="7 12" id="KW-0143">Chaperone</keyword>
<dbReference type="EMBL" id="FUWW01000009">
    <property type="protein sequence ID" value="SJZ58414.1"/>
    <property type="molecule type" value="Genomic_DNA"/>
</dbReference>
<evidence type="ECO:0000313" key="18">
    <source>
        <dbReference type="Proteomes" id="UP000190657"/>
    </source>
</evidence>
<dbReference type="GO" id="GO:0005737">
    <property type="term" value="C:cytoplasm"/>
    <property type="evidence" value="ECO:0007669"/>
    <property type="project" value="UniProtKB-SubCell"/>
</dbReference>
<dbReference type="FunFam" id="3.10.50.40:FF:000001">
    <property type="entry name" value="Trigger factor"/>
    <property type="match status" value="1"/>
</dbReference>
<evidence type="ECO:0000313" key="17">
    <source>
        <dbReference type="EMBL" id="SJZ58414.1"/>
    </source>
</evidence>
<dbReference type="InterPro" id="IPR037041">
    <property type="entry name" value="Trigger_fac_C_sf"/>
</dbReference>
<evidence type="ECO:0000256" key="14">
    <source>
        <dbReference type="RuleBase" id="RU003914"/>
    </source>
</evidence>
<evidence type="ECO:0000256" key="1">
    <source>
        <dbReference type="ARBA" id="ARBA00000971"/>
    </source>
</evidence>
<dbReference type="InterPro" id="IPR008880">
    <property type="entry name" value="Trigger_fac_C"/>
</dbReference>
<sequence>MALKSSNKVETNVYELEITVDAETFTEACKKAYLKQRKSIQIPGFRKGKATQGMIEKVYGEGVFYEEALEIVYPEAVGAAFEEAGLNVIDQPSDVDFPVMSKAEGVVITMKVTTYPEVKLGEYKGIKGKMLDTDATDEDVETELKNMQDRNSRLVTVEDRESAMGDTCDINFEGFVDDVAFDGGKGENYPLELGSNSFIPGFEEQVAGHKAGEEFDVNVTFPEQYEPSLAGKDAVFKCKINEIKAKELPELDDEFAKDVSEFDTLDELKADLKKQIADRKAENAKIDFENQILEQVCENMEVEIPECMFTQKCDEMVQDYAYRLQMQGLDLNTYLQYLDQTMDQFKEQFMEGAKQQVKSKLALDAIVKAENIEASEEEIEAEINKLAEQYNMEADKIKAAVPAEQLSADITTRKAVDFIVDNAVKE</sequence>
<name>A0A1T4LVC6_9FIRM</name>
<comment type="catalytic activity">
    <reaction evidence="1 12 13">
        <text>[protein]-peptidylproline (omega=180) = [protein]-peptidylproline (omega=0)</text>
        <dbReference type="Rhea" id="RHEA:16237"/>
        <dbReference type="Rhea" id="RHEA-COMP:10747"/>
        <dbReference type="Rhea" id="RHEA-COMP:10748"/>
        <dbReference type="ChEBI" id="CHEBI:83833"/>
        <dbReference type="ChEBI" id="CHEBI:83834"/>
        <dbReference type="EC" id="5.2.1.8"/>
    </reaction>
</comment>
<dbReference type="Proteomes" id="UP000190657">
    <property type="component" value="Unassembled WGS sequence"/>
</dbReference>
<keyword evidence="6 12" id="KW-0697">Rotamase</keyword>
<keyword evidence="12" id="KW-0963">Cytoplasm</keyword>
<evidence type="ECO:0000256" key="3">
    <source>
        <dbReference type="ARBA" id="ARBA00013194"/>
    </source>
</evidence>
<keyword evidence="5 12" id="KW-0132">Cell division</keyword>
<keyword evidence="15" id="KW-0175">Coiled coil</keyword>
<dbReference type="InterPro" id="IPR036611">
    <property type="entry name" value="Trigger_fac_ribosome-bd_sf"/>
</dbReference>
<dbReference type="Pfam" id="PF05697">
    <property type="entry name" value="Trigger_N"/>
    <property type="match status" value="1"/>
</dbReference>
<keyword evidence="9 12" id="KW-0131">Cell cycle</keyword>
<dbReference type="InterPro" id="IPR027304">
    <property type="entry name" value="Trigger_fact/SurA_dom_sf"/>
</dbReference>
<dbReference type="GO" id="GO:0015031">
    <property type="term" value="P:protein transport"/>
    <property type="evidence" value="ECO:0007669"/>
    <property type="project" value="UniProtKB-UniRule"/>
</dbReference>
<dbReference type="InterPro" id="IPR005215">
    <property type="entry name" value="Trig_fac"/>
</dbReference>
<dbReference type="SUPFAM" id="SSF102735">
    <property type="entry name" value="Trigger factor ribosome-binding domain"/>
    <property type="match status" value="1"/>
</dbReference>
<evidence type="ECO:0000256" key="12">
    <source>
        <dbReference type="HAMAP-Rule" id="MF_00303"/>
    </source>
</evidence>
<proteinExistence type="inferred from homology"/>
<evidence type="ECO:0000256" key="8">
    <source>
        <dbReference type="ARBA" id="ARBA00023235"/>
    </source>
</evidence>
<evidence type="ECO:0000256" key="5">
    <source>
        <dbReference type="ARBA" id="ARBA00022618"/>
    </source>
</evidence>
<dbReference type="Gene3D" id="1.10.3120.10">
    <property type="entry name" value="Trigger factor, C-terminal domain"/>
    <property type="match status" value="1"/>
</dbReference>
<dbReference type="SUPFAM" id="SSF109998">
    <property type="entry name" value="Triger factor/SurA peptide-binding domain-like"/>
    <property type="match status" value="1"/>
</dbReference>
<feature type="domain" description="PPIase FKBP-type" evidence="16">
    <location>
        <begin position="165"/>
        <end position="225"/>
    </location>
</feature>
<dbReference type="GO" id="GO:0043022">
    <property type="term" value="F:ribosome binding"/>
    <property type="evidence" value="ECO:0007669"/>
    <property type="project" value="TreeGrafter"/>
</dbReference>
<protein>
    <recommendedName>
        <fullName evidence="4 12">Trigger factor</fullName>
        <shortName evidence="12">TF</shortName>
        <ecNumber evidence="3 12">5.2.1.8</ecNumber>
    </recommendedName>
    <alternativeName>
        <fullName evidence="11 12">PPIase</fullName>
    </alternativeName>
</protein>
<dbReference type="GO" id="GO:0043335">
    <property type="term" value="P:protein unfolding"/>
    <property type="evidence" value="ECO:0007669"/>
    <property type="project" value="TreeGrafter"/>
</dbReference>
<evidence type="ECO:0000256" key="6">
    <source>
        <dbReference type="ARBA" id="ARBA00023110"/>
    </source>
</evidence>
<gene>
    <name evidence="12" type="primary">tig</name>
    <name evidence="17" type="ORF">SAMN02745114_01033</name>
</gene>
<dbReference type="NCBIfam" id="TIGR00115">
    <property type="entry name" value="tig"/>
    <property type="match status" value="1"/>
</dbReference>
<dbReference type="Gene3D" id="3.10.50.40">
    <property type="match status" value="1"/>
</dbReference>
<evidence type="ECO:0000256" key="11">
    <source>
        <dbReference type="ARBA" id="ARBA00029986"/>
    </source>
</evidence>
<dbReference type="AlphaFoldDB" id="A0A1T4LVC6"/>
<dbReference type="Pfam" id="PF05698">
    <property type="entry name" value="Trigger_C"/>
    <property type="match status" value="1"/>
</dbReference>
<dbReference type="EC" id="5.2.1.8" evidence="3 12"/>
<comment type="similarity">
    <text evidence="2 12 14">Belongs to the FKBP-type PPIase family. Tig subfamily.</text>
</comment>
<dbReference type="PANTHER" id="PTHR30560:SF3">
    <property type="entry name" value="TRIGGER FACTOR-LIKE PROTEIN TIG, CHLOROPLASTIC"/>
    <property type="match status" value="1"/>
</dbReference>
<evidence type="ECO:0000259" key="16">
    <source>
        <dbReference type="PROSITE" id="PS50059"/>
    </source>
</evidence>
<accession>A0A1T4LVC6</accession>
<reference evidence="17 18" key="1">
    <citation type="submission" date="2017-02" db="EMBL/GenBank/DDBJ databases">
        <authorList>
            <person name="Peterson S.W."/>
        </authorList>
    </citation>
    <scope>NUCLEOTIDE SEQUENCE [LARGE SCALE GENOMIC DNA]</scope>
    <source>
        <strain evidence="17 18">ATCC 51222</strain>
    </source>
</reference>
<comment type="subcellular location">
    <subcellularLocation>
        <location evidence="12">Cytoplasm</location>
    </subcellularLocation>
    <text evidence="12">About half TF is bound to the ribosome near the polypeptide exit tunnel while the other half is free in the cytoplasm.</text>
</comment>
<comment type="domain">
    <text evidence="12">Consists of 3 domains; the N-terminus binds the ribosome, the middle domain has PPIase activity, while the C-terminus has intrinsic chaperone activity on its own.</text>
</comment>
<dbReference type="SUPFAM" id="SSF54534">
    <property type="entry name" value="FKBP-like"/>
    <property type="match status" value="1"/>
</dbReference>
<dbReference type="HAMAP" id="MF_00303">
    <property type="entry name" value="Trigger_factor_Tig"/>
    <property type="match status" value="1"/>
</dbReference>
<dbReference type="STRING" id="290054.SAMN02745114_01033"/>
<organism evidence="17 18">
    <name type="scientific">Eubacterium coprostanoligenes</name>
    <dbReference type="NCBI Taxonomy" id="290054"/>
    <lineage>
        <taxon>Bacteria</taxon>
        <taxon>Bacillati</taxon>
        <taxon>Bacillota</taxon>
        <taxon>Clostridia</taxon>
        <taxon>Eubacteriales</taxon>
        <taxon>Eubacteriaceae</taxon>
        <taxon>Eubacterium</taxon>
    </lineage>
</organism>
<dbReference type="InterPro" id="IPR008881">
    <property type="entry name" value="Trigger_fac_ribosome-bd_bac"/>
</dbReference>
<dbReference type="PROSITE" id="PS50059">
    <property type="entry name" value="FKBP_PPIASE"/>
    <property type="match status" value="1"/>
</dbReference>
<dbReference type="Pfam" id="PF00254">
    <property type="entry name" value="FKBP_C"/>
    <property type="match status" value="1"/>
</dbReference>
<dbReference type="GO" id="GO:0003755">
    <property type="term" value="F:peptidyl-prolyl cis-trans isomerase activity"/>
    <property type="evidence" value="ECO:0007669"/>
    <property type="project" value="UniProtKB-UniRule"/>
</dbReference>
<dbReference type="OrthoDB" id="9767721at2"/>